<evidence type="ECO:0008006" key="3">
    <source>
        <dbReference type="Google" id="ProtNLM"/>
    </source>
</evidence>
<protein>
    <recommendedName>
        <fullName evidence="3">NADH dehydrogenase subunit 7</fullName>
    </recommendedName>
</protein>
<organism evidence="1 2">
    <name type="scientific">Sphagnum troendelagicum</name>
    <dbReference type="NCBI Taxonomy" id="128251"/>
    <lineage>
        <taxon>Eukaryota</taxon>
        <taxon>Viridiplantae</taxon>
        <taxon>Streptophyta</taxon>
        <taxon>Embryophyta</taxon>
        <taxon>Bryophyta</taxon>
        <taxon>Sphagnophytina</taxon>
        <taxon>Sphagnopsida</taxon>
        <taxon>Sphagnales</taxon>
        <taxon>Sphagnaceae</taxon>
        <taxon>Sphagnum</taxon>
    </lineage>
</organism>
<name>A0ABP0V075_9BRYO</name>
<dbReference type="EMBL" id="OZ019900">
    <property type="protein sequence ID" value="CAK9234504.1"/>
    <property type="molecule type" value="Genomic_DNA"/>
</dbReference>
<gene>
    <name evidence="1" type="ORF">CSSPTR1EN2_LOCUS22250</name>
</gene>
<proteinExistence type="predicted"/>
<accession>A0ABP0V075</accession>
<keyword evidence="2" id="KW-1185">Reference proteome</keyword>
<evidence type="ECO:0000313" key="1">
    <source>
        <dbReference type="EMBL" id="CAK9234504.1"/>
    </source>
</evidence>
<evidence type="ECO:0000313" key="2">
    <source>
        <dbReference type="Proteomes" id="UP001497512"/>
    </source>
</evidence>
<sequence length="95" mass="10775">MTPHATTTDHVSYLFHGEAPTETKWTGLGMAHLLTTADDIGLLWDETCCQEVPYYRTALKKVQRKRSDEHQIPIIAACLEYCTHVKTTVMLQIEA</sequence>
<reference evidence="1" key="1">
    <citation type="submission" date="2024-02" db="EMBL/GenBank/DDBJ databases">
        <authorList>
            <consortium name="ELIXIR-Norway"/>
            <consortium name="Elixir Norway"/>
        </authorList>
    </citation>
    <scope>NUCLEOTIDE SEQUENCE</scope>
</reference>
<dbReference type="Proteomes" id="UP001497512">
    <property type="component" value="Chromosome 8"/>
</dbReference>